<gene>
    <name evidence="1" type="ORF">CLUMA_CG004357</name>
</gene>
<organism evidence="1 2">
    <name type="scientific">Clunio marinus</name>
    <dbReference type="NCBI Taxonomy" id="568069"/>
    <lineage>
        <taxon>Eukaryota</taxon>
        <taxon>Metazoa</taxon>
        <taxon>Ecdysozoa</taxon>
        <taxon>Arthropoda</taxon>
        <taxon>Hexapoda</taxon>
        <taxon>Insecta</taxon>
        <taxon>Pterygota</taxon>
        <taxon>Neoptera</taxon>
        <taxon>Endopterygota</taxon>
        <taxon>Diptera</taxon>
        <taxon>Nematocera</taxon>
        <taxon>Chironomoidea</taxon>
        <taxon>Chironomidae</taxon>
        <taxon>Clunio</taxon>
    </lineage>
</organism>
<reference evidence="1 2" key="1">
    <citation type="submission" date="2015-04" db="EMBL/GenBank/DDBJ databases">
        <authorList>
            <person name="Syromyatnikov M.Y."/>
            <person name="Popov V.N."/>
        </authorList>
    </citation>
    <scope>NUCLEOTIDE SEQUENCE [LARGE SCALE GENOMIC DNA]</scope>
</reference>
<dbReference type="EMBL" id="CVRI01000020">
    <property type="protein sequence ID" value="CRK90656.1"/>
    <property type="molecule type" value="Genomic_DNA"/>
</dbReference>
<protein>
    <submittedName>
        <fullName evidence="1">CLUMA_CG004357, isoform A</fullName>
    </submittedName>
</protein>
<evidence type="ECO:0000313" key="2">
    <source>
        <dbReference type="Proteomes" id="UP000183832"/>
    </source>
</evidence>
<dbReference type="Proteomes" id="UP000183832">
    <property type="component" value="Unassembled WGS sequence"/>
</dbReference>
<name>A0A1J1HRF5_9DIPT</name>
<sequence length="63" mass="6970">MFSGNTCQNSTYCVEKGCLFSSRMCVDSVPCALMLAIVFNMKLEKASEPSRKSCGKSCTRNIY</sequence>
<accession>A0A1J1HRF5</accession>
<evidence type="ECO:0000313" key="1">
    <source>
        <dbReference type="EMBL" id="CRK90656.1"/>
    </source>
</evidence>
<proteinExistence type="predicted"/>
<keyword evidence="2" id="KW-1185">Reference proteome</keyword>
<dbReference type="AlphaFoldDB" id="A0A1J1HRF5"/>